<accession>A0A8X6Y7N7</accession>
<gene>
    <name evidence="1" type="ORF">TNIN_436411</name>
</gene>
<sequence length="75" mass="7983">MFWSTLGGPRTVNKNRFFASSQGNPESAGVASVMGSMTGRGFLAPTHPLHLLLSPRSVATIRILAPVVKFSKAEV</sequence>
<keyword evidence="2" id="KW-1185">Reference proteome</keyword>
<protein>
    <submittedName>
        <fullName evidence="1">Uncharacterized protein</fullName>
    </submittedName>
</protein>
<name>A0A8X6Y7N7_9ARAC</name>
<dbReference type="EMBL" id="BMAV01015646">
    <property type="protein sequence ID" value="GFY65702.1"/>
    <property type="molecule type" value="Genomic_DNA"/>
</dbReference>
<organism evidence="1 2">
    <name type="scientific">Trichonephila inaurata madagascariensis</name>
    <dbReference type="NCBI Taxonomy" id="2747483"/>
    <lineage>
        <taxon>Eukaryota</taxon>
        <taxon>Metazoa</taxon>
        <taxon>Ecdysozoa</taxon>
        <taxon>Arthropoda</taxon>
        <taxon>Chelicerata</taxon>
        <taxon>Arachnida</taxon>
        <taxon>Araneae</taxon>
        <taxon>Araneomorphae</taxon>
        <taxon>Entelegynae</taxon>
        <taxon>Araneoidea</taxon>
        <taxon>Nephilidae</taxon>
        <taxon>Trichonephila</taxon>
        <taxon>Trichonephila inaurata</taxon>
    </lineage>
</organism>
<comment type="caution">
    <text evidence="1">The sequence shown here is derived from an EMBL/GenBank/DDBJ whole genome shotgun (WGS) entry which is preliminary data.</text>
</comment>
<dbReference type="OrthoDB" id="10354385at2759"/>
<dbReference type="Proteomes" id="UP000886998">
    <property type="component" value="Unassembled WGS sequence"/>
</dbReference>
<evidence type="ECO:0000313" key="2">
    <source>
        <dbReference type="Proteomes" id="UP000886998"/>
    </source>
</evidence>
<proteinExistence type="predicted"/>
<evidence type="ECO:0000313" key="1">
    <source>
        <dbReference type="EMBL" id="GFY65702.1"/>
    </source>
</evidence>
<reference evidence="1" key="1">
    <citation type="submission" date="2020-08" db="EMBL/GenBank/DDBJ databases">
        <title>Multicomponent nature underlies the extraordinary mechanical properties of spider dragline silk.</title>
        <authorList>
            <person name="Kono N."/>
            <person name="Nakamura H."/>
            <person name="Mori M."/>
            <person name="Yoshida Y."/>
            <person name="Ohtoshi R."/>
            <person name="Malay A.D."/>
            <person name="Moran D.A.P."/>
            <person name="Tomita M."/>
            <person name="Numata K."/>
            <person name="Arakawa K."/>
        </authorList>
    </citation>
    <scope>NUCLEOTIDE SEQUENCE</scope>
</reference>
<dbReference type="AlphaFoldDB" id="A0A8X6Y7N7"/>